<accession>A0A9D9EDQ0</accession>
<evidence type="ECO:0000313" key="6">
    <source>
        <dbReference type="Proteomes" id="UP000823619"/>
    </source>
</evidence>
<proteinExistence type="predicted"/>
<keyword evidence="1" id="KW-0805">Transcription regulation</keyword>
<evidence type="ECO:0000256" key="1">
    <source>
        <dbReference type="ARBA" id="ARBA00023015"/>
    </source>
</evidence>
<evidence type="ECO:0000256" key="3">
    <source>
        <dbReference type="ARBA" id="ARBA00023163"/>
    </source>
</evidence>
<protein>
    <submittedName>
        <fullName evidence="5">AraC family transcriptional regulator</fullName>
    </submittedName>
</protein>
<dbReference type="GO" id="GO:0043565">
    <property type="term" value="F:sequence-specific DNA binding"/>
    <property type="evidence" value="ECO:0007669"/>
    <property type="project" value="InterPro"/>
</dbReference>
<evidence type="ECO:0000256" key="2">
    <source>
        <dbReference type="ARBA" id="ARBA00023125"/>
    </source>
</evidence>
<dbReference type="GO" id="GO:0003700">
    <property type="term" value="F:DNA-binding transcription factor activity"/>
    <property type="evidence" value="ECO:0007669"/>
    <property type="project" value="InterPro"/>
</dbReference>
<dbReference type="InterPro" id="IPR009057">
    <property type="entry name" value="Homeodomain-like_sf"/>
</dbReference>
<gene>
    <name evidence="5" type="ORF">IAC23_01685</name>
</gene>
<dbReference type="InterPro" id="IPR018060">
    <property type="entry name" value="HTH_AraC"/>
</dbReference>
<dbReference type="PANTHER" id="PTHR43280:SF32">
    <property type="entry name" value="TRANSCRIPTIONAL REGULATORY PROTEIN"/>
    <property type="match status" value="1"/>
</dbReference>
<reference evidence="5" key="1">
    <citation type="submission" date="2020-10" db="EMBL/GenBank/DDBJ databases">
        <authorList>
            <person name="Gilroy R."/>
        </authorList>
    </citation>
    <scope>NUCLEOTIDE SEQUENCE</scope>
    <source>
        <strain evidence="5">D5-748</strain>
    </source>
</reference>
<evidence type="ECO:0000313" key="5">
    <source>
        <dbReference type="EMBL" id="MBO8444395.1"/>
    </source>
</evidence>
<dbReference type="SUPFAM" id="SSF46689">
    <property type="entry name" value="Homeodomain-like"/>
    <property type="match status" value="1"/>
</dbReference>
<organism evidence="5 6">
    <name type="scientific">Candidatus Cryptobacteroides merdavium</name>
    <dbReference type="NCBI Taxonomy" id="2840769"/>
    <lineage>
        <taxon>Bacteria</taxon>
        <taxon>Pseudomonadati</taxon>
        <taxon>Bacteroidota</taxon>
        <taxon>Bacteroidia</taxon>
        <taxon>Bacteroidales</taxon>
        <taxon>Candidatus Cryptobacteroides</taxon>
    </lineage>
</organism>
<name>A0A9D9EDQ0_9BACT</name>
<dbReference type="Gene3D" id="1.10.10.60">
    <property type="entry name" value="Homeodomain-like"/>
    <property type="match status" value="1"/>
</dbReference>
<keyword evidence="2" id="KW-0238">DNA-binding</keyword>
<feature type="domain" description="HTH araC/xylS-type" evidence="4">
    <location>
        <begin position="194"/>
        <end position="292"/>
    </location>
</feature>
<reference evidence="5" key="2">
    <citation type="journal article" date="2021" name="PeerJ">
        <title>Extensive microbial diversity within the chicken gut microbiome revealed by metagenomics and culture.</title>
        <authorList>
            <person name="Gilroy R."/>
            <person name="Ravi A."/>
            <person name="Getino M."/>
            <person name="Pursley I."/>
            <person name="Horton D.L."/>
            <person name="Alikhan N.F."/>
            <person name="Baker D."/>
            <person name="Gharbi K."/>
            <person name="Hall N."/>
            <person name="Watson M."/>
            <person name="Adriaenssens E.M."/>
            <person name="Foster-Nyarko E."/>
            <person name="Jarju S."/>
            <person name="Secka A."/>
            <person name="Antonio M."/>
            <person name="Oren A."/>
            <person name="Chaudhuri R.R."/>
            <person name="La Ragione R."/>
            <person name="Hildebrand F."/>
            <person name="Pallen M.J."/>
        </authorList>
    </citation>
    <scope>NUCLEOTIDE SEQUENCE</scope>
    <source>
        <strain evidence="5">D5-748</strain>
    </source>
</reference>
<comment type="caution">
    <text evidence="5">The sequence shown here is derived from an EMBL/GenBank/DDBJ whole genome shotgun (WGS) entry which is preliminary data.</text>
</comment>
<evidence type="ECO:0000259" key="4">
    <source>
        <dbReference type="PROSITE" id="PS01124"/>
    </source>
</evidence>
<dbReference type="EMBL" id="JADIMO010000020">
    <property type="protein sequence ID" value="MBO8444395.1"/>
    <property type="molecule type" value="Genomic_DNA"/>
</dbReference>
<dbReference type="Proteomes" id="UP000823619">
    <property type="component" value="Unassembled WGS sequence"/>
</dbReference>
<dbReference type="InterPro" id="IPR020449">
    <property type="entry name" value="Tscrpt_reg_AraC-type_HTH"/>
</dbReference>
<dbReference type="PRINTS" id="PR00032">
    <property type="entry name" value="HTHARAC"/>
</dbReference>
<dbReference type="SMART" id="SM00342">
    <property type="entry name" value="HTH_ARAC"/>
    <property type="match status" value="1"/>
</dbReference>
<dbReference type="PROSITE" id="PS01124">
    <property type="entry name" value="HTH_ARAC_FAMILY_2"/>
    <property type="match status" value="1"/>
</dbReference>
<keyword evidence="3" id="KW-0804">Transcription</keyword>
<sequence>MRHILLSQIADFADESEKLSDKLVLFTEKDFHLLDGYVSVGCRLMILVCEGSFEMHVNGHLFSLRKNNFMTILEGTRAGFGNVSADAEVFCIFTTRKFIMDSLQGLLPIFQNYVIRILTDPVIRLSDKDALVLKRQAGLMADALGRLKHRYRDEMVRLYMKGFVLELSNIFAGICSVVNDMPAGNAKKRDMLMAEFLDLVWKNLHETRTVSFYAKELCVTPKHLSRVVKEVSGKSPHEIISGEVLALSIQLLQNEDMLIQQIADILHFSDQASFSKFFKKYTGLSPAEYRRNRKQ</sequence>
<dbReference type="AlphaFoldDB" id="A0A9D9EDQ0"/>
<dbReference type="PANTHER" id="PTHR43280">
    <property type="entry name" value="ARAC-FAMILY TRANSCRIPTIONAL REGULATOR"/>
    <property type="match status" value="1"/>
</dbReference>
<dbReference type="Pfam" id="PF12833">
    <property type="entry name" value="HTH_18"/>
    <property type="match status" value="1"/>
</dbReference>